<evidence type="ECO:0000259" key="2">
    <source>
        <dbReference type="Pfam" id="PF26083"/>
    </source>
</evidence>
<dbReference type="PANTHER" id="PTHR14568:SF9">
    <property type="entry name" value="TRANSMEMBRANE 6 SUPERFAMILY MEMBER 2"/>
    <property type="match status" value="1"/>
</dbReference>
<evidence type="ECO:0000313" key="3">
    <source>
        <dbReference type="Ensembl" id="ENSDNVP00000001343.1"/>
    </source>
</evidence>
<feature type="chain" id="PRO_5034306202" description="Transmembrane 6 superfamily member 1/2 transmembrane domain-containing protein" evidence="1">
    <location>
        <begin position="23"/>
        <end position="98"/>
    </location>
</feature>
<reference evidence="3" key="2">
    <citation type="submission" date="2025-09" db="UniProtKB">
        <authorList>
            <consortium name="Ensembl"/>
        </authorList>
    </citation>
    <scope>IDENTIFICATION</scope>
</reference>
<sequence length="98" mass="10728">MQLPAVPGALALALLAFPVAFAAPRRSRPAVFVVFAFTSAVDLVISLEEDGYVSGFVELYVREGEPYLRTAHGIMICYWDGVVHHGLYLAMIAAMSRR</sequence>
<dbReference type="GO" id="GO:0033116">
    <property type="term" value="C:endoplasmic reticulum-Golgi intermediate compartment membrane"/>
    <property type="evidence" value="ECO:0007669"/>
    <property type="project" value="TreeGrafter"/>
</dbReference>
<evidence type="ECO:0000313" key="4">
    <source>
        <dbReference type="Proteomes" id="UP000694423"/>
    </source>
</evidence>
<protein>
    <recommendedName>
        <fullName evidence="2">Transmembrane 6 superfamily member 1/2 transmembrane domain-containing protein</fullName>
    </recommendedName>
</protein>
<dbReference type="GO" id="GO:0055088">
    <property type="term" value="P:lipid homeostasis"/>
    <property type="evidence" value="ECO:0007669"/>
    <property type="project" value="TreeGrafter"/>
</dbReference>
<dbReference type="PANTHER" id="PTHR14568">
    <property type="entry name" value="TRANSMEMBRANE SUPERFAMILY 6 MEMBER 1/2"/>
    <property type="match status" value="1"/>
</dbReference>
<feature type="signal peptide" evidence="1">
    <location>
        <begin position="1"/>
        <end position="22"/>
    </location>
</feature>
<dbReference type="GO" id="GO:0005789">
    <property type="term" value="C:endoplasmic reticulum membrane"/>
    <property type="evidence" value="ECO:0007669"/>
    <property type="project" value="TreeGrafter"/>
</dbReference>
<dbReference type="InterPro" id="IPR059044">
    <property type="entry name" value="TM_Tm6sf1/2"/>
</dbReference>
<keyword evidence="1" id="KW-0732">Signal</keyword>
<dbReference type="Ensembl" id="ENSDNVT00000001586.1">
    <property type="protein sequence ID" value="ENSDNVP00000001343.1"/>
    <property type="gene ID" value="ENSDNVG00000000976.1"/>
</dbReference>
<name>A0A8C4IYK6_DRONO</name>
<dbReference type="GO" id="GO:0019216">
    <property type="term" value="P:regulation of lipid metabolic process"/>
    <property type="evidence" value="ECO:0007669"/>
    <property type="project" value="TreeGrafter"/>
</dbReference>
<keyword evidence="4" id="KW-1185">Reference proteome</keyword>
<dbReference type="Proteomes" id="UP000694423">
    <property type="component" value="Unplaced"/>
</dbReference>
<proteinExistence type="predicted"/>
<reference evidence="3" key="1">
    <citation type="submission" date="2025-08" db="UniProtKB">
        <authorList>
            <consortium name="Ensembl"/>
        </authorList>
    </citation>
    <scope>IDENTIFICATION</scope>
</reference>
<feature type="domain" description="Transmembrane 6 superfamily member 1/2 transmembrane" evidence="2">
    <location>
        <begin position="22"/>
        <end position="97"/>
    </location>
</feature>
<dbReference type="Pfam" id="PF26083">
    <property type="entry name" value="TM_Tm6sf2"/>
    <property type="match status" value="1"/>
</dbReference>
<evidence type="ECO:0000256" key="1">
    <source>
        <dbReference type="SAM" id="SignalP"/>
    </source>
</evidence>
<accession>A0A8C4IYK6</accession>
<organism evidence="3 4">
    <name type="scientific">Dromaius novaehollandiae</name>
    <name type="common">Emu</name>
    <dbReference type="NCBI Taxonomy" id="8790"/>
    <lineage>
        <taxon>Eukaryota</taxon>
        <taxon>Metazoa</taxon>
        <taxon>Chordata</taxon>
        <taxon>Craniata</taxon>
        <taxon>Vertebrata</taxon>
        <taxon>Euteleostomi</taxon>
        <taxon>Archelosauria</taxon>
        <taxon>Archosauria</taxon>
        <taxon>Dinosauria</taxon>
        <taxon>Saurischia</taxon>
        <taxon>Theropoda</taxon>
        <taxon>Coelurosauria</taxon>
        <taxon>Aves</taxon>
        <taxon>Palaeognathae</taxon>
        <taxon>Casuariiformes</taxon>
        <taxon>Dromaiidae</taxon>
        <taxon>Dromaius</taxon>
    </lineage>
</organism>
<dbReference type="AlphaFoldDB" id="A0A8C4IYK6"/>